<evidence type="ECO:0000256" key="1">
    <source>
        <dbReference type="ARBA" id="ARBA00005254"/>
    </source>
</evidence>
<dbReference type="PANTHER" id="PTHR42964">
    <property type="entry name" value="ENOYL-COA HYDRATASE"/>
    <property type="match status" value="1"/>
</dbReference>
<keyword evidence="3" id="KW-1185">Reference proteome</keyword>
<dbReference type="InterPro" id="IPR051683">
    <property type="entry name" value="Enoyl-CoA_Hydratase/Isomerase"/>
</dbReference>
<gene>
    <name evidence="2" type="ORF">NCI00_22770</name>
</gene>
<organism evidence="2 3">
    <name type="scientific">Runella salmonicolor</name>
    <dbReference type="NCBI Taxonomy" id="2950278"/>
    <lineage>
        <taxon>Bacteria</taxon>
        <taxon>Pseudomonadati</taxon>
        <taxon>Bacteroidota</taxon>
        <taxon>Cytophagia</taxon>
        <taxon>Cytophagales</taxon>
        <taxon>Spirosomataceae</taxon>
        <taxon>Runella</taxon>
    </lineage>
</organism>
<comment type="caution">
    <text evidence="2">The sequence shown here is derived from an EMBL/GenBank/DDBJ whole genome shotgun (WGS) entry which is preliminary data.</text>
</comment>
<dbReference type="Proteomes" id="UP001204772">
    <property type="component" value="Unassembled WGS sequence"/>
</dbReference>
<evidence type="ECO:0000313" key="2">
    <source>
        <dbReference type="EMBL" id="MCP1385280.1"/>
    </source>
</evidence>
<reference evidence="2 3" key="1">
    <citation type="submission" date="2022-06" db="EMBL/GenBank/DDBJ databases">
        <title>Runella sp. S5 genome sequencing.</title>
        <authorList>
            <person name="Park S."/>
        </authorList>
    </citation>
    <scope>NUCLEOTIDE SEQUENCE [LARGE SCALE GENOMIC DNA]</scope>
    <source>
        <strain evidence="2 3">S5</strain>
    </source>
</reference>
<proteinExistence type="inferred from homology"/>
<comment type="similarity">
    <text evidence="1">Belongs to the enoyl-CoA hydratase/isomerase family.</text>
</comment>
<accession>A0ABT1FUX4</accession>
<dbReference type="EMBL" id="JAMZEL010000012">
    <property type="protein sequence ID" value="MCP1385280.1"/>
    <property type="molecule type" value="Genomic_DNA"/>
</dbReference>
<dbReference type="InterPro" id="IPR001753">
    <property type="entry name" value="Enoyl-CoA_hydra/iso"/>
</dbReference>
<dbReference type="CDD" id="cd06558">
    <property type="entry name" value="crotonase-like"/>
    <property type="match status" value="1"/>
</dbReference>
<protein>
    <submittedName>
        <fullName evidence="2">Enoyl-CoA hydratase/isomerase family protein</fullName>
    </submittedName>
</protein>
<dbReference type="Pfam" id="PF00378">
    <property type="entry name" value="ECH_1"/>
    <property type="match status" value="1"/>
</dbReference>
<dbReference type="RefSeq" id="WP_253531621.1">
    <property type="nucleotide sequence ID" value="NZ_JAMZEL010000012.1"/>
</dbReference>
<dbReference type="InterPro" id="IPR029045">
    <property type="entry name" value="ClpP/crotonase-like_dom_sf"/>
</dbReference>
<dbReference type="Gene3D" id="3.90.226.10">
    <property type="entry name" value="2-enoyl-CoA Hydratase, Chain A, domain 1"/>
    <property type="match status" value="1"/>
</dbReference>
<dbReference type="PANTHER" id="PTHR42964:SF1">
    <property type="entry name" value="POLYKETIDE BIOSYNTHESIS ENOYL-COA HYDRATASE PKSH-RELATED"/>
    <property type="match status" value="1"/>
</dbReference>
<sequence>MEPHVTVDLSPEGIATITFFHPAQNAMPSFLLRQLAETIQETGQNPATKVIILQSGGERTFCAGASFDELATIQNEEEGLTFFSGFANVINACRTSPVIVLGRVQGKAVGGGVGLAAATDYCFATQHASIRLSELLIGIGPFVVGPAIERKIGVSAFSQLTLNASTFYSATWAQDKGLYTEVFETTAELDTALSAFARSLTAYHPAALQELKKVFWQGTEHWNTLLTERAAISGRLVLSDFTRAAIGRMKAKNQ</sequence>
<dbReference type="SUPFAM" id="SSF52096">
    <property type="entry name" value="ClpP/crotonase"/>
    <property type="match status" value="1"/>
</dbReference>
<evidence type="ECO:0000313" key="3">
    <source>
        <dbReference type="Proteomes" id="UP001204772"/>
    </source>
</evidence>
<name>A0ABT1FUX4_9BACT</name>